<reference evidence="2" key="2">
    <citation type="submission" date="2020-09" db="EMBL/GenBank/DDBJ databases">
        <authorList>
            <person name="Sun Q."/>
            <person name="Ohkuma M."/>
        </authorList>
    </citation>
    <scope>NUCLEOTIDE SEQUENCE</scope>
    <source>
        <strain evidence="2">JCM 19831</strain>
    </source>
</reference>
<name>A0A917U4P7_9ACTN</name>
<accession>A0A917U4P7</accession>
<evidence type="ECO:0000313" key="3">
    <source>
        <dbReference type="Proteomes" id="UP000642070"/>
    </source>
</evidence>
<gene>
    <name evidence="2" type="ORF">GCM10007977_065760</name>
</gene>
<evidence type="ECO:0000256" key="1">
    <source>
        <dbReference type="SAM" id="MobiDB-lite"/>
    </source>
</evidence>
<dbReference type="AlphaFoldDB" id="A0A917U4P7"/>
<proteinExistence type="predicted"/>
<keyword evidence="3" id="KW-1185">Reference proteome</keyword>
<organism evidence="2 3">
    <name type="scientific">Dactylosporangium sucinum</name>
    <dbReference type="NCBI Taxonomy" id="1424081"/>
    <lineage>
        <taxon>Bacteria</taxon>
        <taxon>Bacillati</taxon>
        <taxon>Actinomycetota</taxon>
        <taxon>Actinomycetes</taxon>
        <taxon>Micromonosporales</taxon>
        <taxon>Micromonosporaceae</taxon>
        <taxon>Dactylosporangium</taxon>
    </lineage>
</organism>
<feature type="region of interest" description="Disordered" evidence="1">
    <location>
        <begin position="107"/>
        <end position="127"/>
    </location>
</feature>
<dbReference type="RefSeq" id="WP_229836035.1">
    <property type="nucleotide sequence ID" value="NZ_BMPI01000037.1"/>
</dbReference>
<dbReference type="EMBL" id="BMPI01000037">
    <property type="protein sequence ID" value="GGM54924.1"/>
    <property type="molecule type" value="Genomic_DNA"/>
</dbReference>
<comment type="caution">
    <text evidence="2">The sequence shown here is derived from an EMBL/GenBank/DDBJ whole genome shotgun (WGS) entry which is preliminary data.</text>
</comment>
<sequence length="226" mass="25380">MTVHDLGGSARLQRVLVPGDPLRRTHQSRMLWRHTGALIGSRADLLRLGALVRLAAVSPHSALYVPLRGNPRSAYAEEWRLADLVVVRTDVPLRRSAWPDVRARLRRGRSRTMDTPAPREERRPDDWRRDGRALGVTEHAETVFLAGTAEALLEAGDELTWCGNQVAVNRDIHRWGGPALLSQFVGPDRHTGPRRDTSWQCMVLAEDELFKLGRQRRRGGAESATL</sequence>
<feature type="compositionally biased region" description="Basic and acidic residues" evidence="1">
    <location>
        <begin position="117"/>
        <end position="127"/>
    </location>
</feature>
<reference evidence="2" key="1">
    <citation type="journal article" date="2014" name="Int. J. Syst. Evol. Microbiol.">
        <title>Complete genome sequence of Corynebacterium casei LMG S-19264T (=DSM 44701T), isolated from a smear-ripened cheese.</title>
        <authorList>
            <consortium name="US DOE Joint Genome Institute (JGI-PGF)"/>
            <person name="Walter F."/>
            <person name="Albersmeier A."/>
            <person name="Kalinowski J."/>
            <person name="Ruckert C."/>
        </authorList>
    </citation>
    <scope>NUCLEOTIDE SEQUENCE</scope>
    <source>
        <strain evidence="2">JCM 19831</strain>
    </source>
</reference>
<protein>
    <submittedName>
        <fullName evidence="2">Uncharacterized protein</fullName>
    </submittedName>
</protein>
<evidence type="ECO:0000313" key="2">
    <source>
        <dbReference type="EMBL" id="GGM54924.1"/>
    </source>
</evidence>
<dbReference type="Proteomes" id="UP000642070">
    <property type="component" value="Unassembled WGS sequence"/>
</dbReference>